<accession>A0A017RY30</accession>
<name>A0A017RY30_9CLOT</name>
<dbReference type="Proteomes" id="UP000019681">
    <property type="component" value="Unassembled WGS sequence"/>
</dbReference>
<sequence>MSNELITSSICENSNPEPLEIFVKRIIAKWDPKGGEQIFFNVSEDAKVPVDICVHNYPNYEETLPVNCILSEKLMIKKTRQEIICTSKARLKIWFKILLVVQFDDEKFETLMLPDDIGSKACYVPTGLFESPILFGKNESLAETTIPGTSERAYLWTLDVPFTDPNWVGELPREIFDNPTLQSEIIIKCSDIIFDVQGDCACGEIPGTLVHVSVISDIIDKVGIHEDICINGTLLDKCEL</sequence>
<keyword evidence="2" id="KW-1185">Reference proteome</keyword>
<dbReference type="OrthoDB" id="1950896at2"/>
<evidence type="ECO:0000313" key="2">
    <source>
        <dbReference type="Proteomes" id="UP000019681"/>
    </source>
</evidence>
<gene>
    <name evidence="1" type="ORF">Q428_02270</name>
</gene>
<protein>
    <submittedName>
        <fullName evidence="1">Uncharacterized protein</fullName>
    </submittedName>
</protein>
<dbReference type="EMBL" id="AZQP01000004">
    <property type="protein sequence ID" value="EYE89486.1"/>
    <property type="molecule type" value="Genomic_DNA"/>
</dbReference>
<evidence type="ECO:0000313" key="1">
    <source>
        <dbReference type="EMBL" id="EYE89486.1"/>
    </source>
</evidence>
<dbReference type="RefSeq" id="WP_035377760.1">
    <property type="nucleotide sequence ID" value="NZ_AZQP01000004.1"/>
</dbReference>
<comment type="caution">
    <text evidence="1">The sequence shown here is derived from an EMBL/GenBank/DDBJ whole genome shotgun (WGS) entry which is preliminary data.</text>
</comment>
<proteinExistence type="predicted"/>
<organism evidence="1 2">
    <name type="scientific">Fervidicella metallireducens AeB</name>
    <dbReference type="NCBI Taxonomy" id="1403537"/>
    <lineage>
        <taxon>Bacteria</taxon>
        <taxon>Bacillati</taxon>
        <taxon>Bacillota</taxon>
        <taxon>Clostridia</taxon>
        <taxon>Eubacteriales</taxon>
        <taxon>Clostridiaceae</taxon>
        <taxon>Fervidicella</taxon>
    </lineage>
</organism>
<reference evidence="1 2" key="1">
    <citation type="journal article" date="2014" name="Genome Announc.">
        <title>Draft Genome Sequence of Fervidicella metallireducens Strain AeBT, an Iron-Reducing Thermoanaerobe from the Great Artesian Basin.</title>
        <authorList>
            <person name="Patel B.K."/>
        </authorList>
    </citation>
    <scope>NUCLEOTIDE SEQUENCE [LARGE SCALE GENOMIC DNA]</scope>
    <source>
        <strain evidence="1 2">AeB</strain>
    </source>
</reference>
<dbReference type="AlphaFoldDB" id="A0A017RY30"/>